<organism evidence="3 4">
    <name type="scientific">Streptosporangium oxazolinicum</name>
    <dbReference type="NCBI Taxonomy" id="909287"/>
    <lineage>
        <taxon>Bacteria</taxon>
        <taxon>Bacillati</taxon>
        <taxon>Actinomycetota</taxon>
        <taxon>Actinomycetes</taxon>
        <taxon>Streptosporangiales</taxon>
        <taxon>Streptosporangiaceae</taxon>
        <taxon>Streptosporangium</taxon>
    </lineage>
</organism>
<feature type="region of interest" description="Disordered" evidence="1">
    <location>
        <begin position="134"/>
        <end position="229"/>
    </location>
</feature>
<name>A0ABP8AA78_9ACTN</name>
<feature type="compositionally biased region" description="Pro residues" evidence="1">
    <location>
        <begin position="146"/>
        <end position="191"/>
    </location>
</feature>
<accession>A0ABP8AA78</accession>
<dbReference type="Gene3D" id="3.30.750.24">
    <property type="entry name" value="STAS domain"/>
    <property type="match status" value="1"/>
</dbReference>
<dbReference type="Pfam" id="PF01740">
    <property type="entry name" value="STAS"/>
    <property type="match status" value="1"/>
</dbReference>
<protein>
    <recommendedName>
        <fullName evidence="2">STAS domain-containing protein</fullName>
    </recommendedName>
</protein>
<comment type="caution">
    <text evidence="3">The sequence shown here is derived from an EMBL/GenBank/DDBJ whole genome shotgun (WGS) entry which is preliminary data.</text>
</comment>
<dbReference type="PANTHER" id="PTHR33495">
    <property type="entry name" value="ANTI-SIGMA FACTOR ANTAGONIST TM_1081-RELATED-RELATED"/>
    <property type="match status" value="1"/>
</dbReference>
<dbReference type="SUPFAM" id="SSF52091">
    <property type="entry name" value="SpoIIaa-like"/>
    <property type="match status" value="1"/>
</dbReference>
<feature type="domain" description="STAS" evidence="2">
    <location>
        <begin position="9"/>
        <end position="302"/>
    </location>
</feature>
<evidence type="ECO:0000313" key="3">
    <source>
        <dbReference type="EMBL" id="GAA4180504.1"/>
    </source>
</evidence>
<evidence type="ECO:0000256" key="1">
    <source>
        <dbReference type="SAM" id="MobiDB-lite"/>
    </source>
</evidence>
<gene>
    <name evidence="3" type="ORF">GCM10022252_03500</name>
</gene>
<sequence length="315" mass="32377">MPPEGVNTLSISADVRGSAIVVRVVGELDYDCAPIFRRELSRAWDMGTGAPSAELPAPSSPGSPPGLPAPPSLDSPPEFPAPPSLGPSLDFPVSPALDSPPALPGLSAPLLSGPSPLLPETPFLSDVSMISGNPLTSDILPTSRSPLPPGPPSPLSPEPPSPFFPGSPPPPAPGSPPPLFPDGPSPLSPDRPPPDRPTSDGAASDGQAPISTMTSPSPRTPSPPDASPAEAAPWLILDLEGLTFCDSTGLAELLWILRRSQETRTRLVVAGASRTLRHMMATTGLLAYFAMAASVEAALVGETPAEKKFRTVEGH</sequence>
<evidence type="ECO:0000313" key="4">
    <source>
        <dbReference type="Proteomes" id="UP001501251"/>
    </source>
</evidence>
<dbReference type="EMBL" id="BAABAQ010000001">
    <property type="protein sequence ID" value="GAA4180504.1"/>
    <property type="molecule type" value="Genomic_DNA"/>
</dbReference>
<keyword evidence="4" id="KW-1185">Reference proteome</keyword>
<dbReference type="Proteomes" id="UP001501251">
    <property type="component" value="Unassembled WGS sequence"/>
</dbReference>
<evidence type="ECO:0000259" key="2">
    <source>
        <dbReference type="PROSITE" id="PS50801"/>
    </source>
</evidence>
<dbReference type="InterPro" id="IPR002645">
    <property type="entry name" value="STAS_dom"/>
</dbReference>
<reference evidence="4" key="1">
    <citation type="journal article" date="2019" name="Int. J. Syst. Evol. Microbiol.">
        <title>The Global Catalogue of Microorganisms (GCM) 10K type strain sequencing project: providing services to taxonomists for standard genome sequencing and annotation.</title>
        <authorList>
            <consortium name="The Broad Institute Genomics Platform"/>
            <consortium name="The Broad Institute Genome Sequencing Center for Infectious Disease"/>
            <person name="Wu L."/>
            <person name="Ma J."/>
        </authorList>
    </citation>
    <scope>NUCLEOTIDE SEQUENCE [LARGE SCALE GENOMIC DNA]</scope>
    <source>
        <strain evidence="4">JCM 17388</strain>
    </source>
</reference>
<feature type="region of interest" description="Disordered" evidence="1">
    <location>
        <begin position="47"/>
        <end position="96"/>
    </location>
</feature>
<dbReference type="InterPro" id="IPR036513">
    <property type="entry name" value="STAS_dom_sf"/>
</dbReference>
<dbReference type="PROSITE" id="PS50801">
    <property type="entry name" value="STAS"/>
    <property type="match status" value="1"/>
</dbReference>
<proteinExistence type="predicted"/>
<dbReference type="CDD" id="cd07043">
    <property type="entry name" value="STAS_anti-anti-sigma_factors"/>
    <property type="match status" value="1"/>
</dbReference>
<feature type="compositionally biased region" description="Pro residues" evidence="1">
    <location>
        <begin position="58"/>
        <end position="85"/>
    </location>
</feature>